<feature type="chain" id="PRO_5005870629" description="Tetratricopeptide repeat protein" evidence="1">
    <location>
        <begin position="23"/>
        <end position="215"/>
    </location>
</feature>
<dbReference type="SUPFAM" id="SSF48452">
    <property type="entry name" value="TPR-like"/>
    <property type="match status" value="1"/>
</dbReference>
<gene>
    <name evidence="2" type="ORF">ADS77_01160</name>
</gene>
<feature type="signal peptide" evidence="1">
    <location>
        <begin position="1"/>
        <end position="22"/>
    </location>
</feature>
<evidence type="ECO:0000313" key="3">
    <source>
        <dbReference type="Proteomes" id="UP000037848"/>
    </source>
</evidence>
<evidence type="ECO:0000313" key="2">
    <source>
        <dbReference type="EMBL" id="KPH65570.1"/>
    </source>
</evidence>
<keyword evidence="1" id="KW-0732">Signal</keyword>
<dbReference type="Proteomes" id="UP000037848">
    <property type="component" value="Unassembled WGS sequence"/>
</dbReference>
<proteinExistence type="predicted"/>
<reference evidence="2 3" key="1">
    <citation type="submission" date="2015-08" db="EMBL/GenBank/DDBJ databases">
        <title>Draft Genome Sequence of Pseudoalteromonas porphyrae UCD-SED14.</title>
        <authorList>
            <person name="Coil D.A."/>
            <person name="Jospin G."/>
            <person name="Lee R.D."/>
            <person name="Eisen J.A."/>
        </authorList>
    </citation>
    <scope>NUCLEOTIDE SEQUENCE [LARGE SCALE GENOMIC DNA]</scope>
    <source>
        <strain evidence="2 3">UCD-SED14</strain>
    </source>
</reference>
<evidence type="ECO:0008006" key="4">
    <source>
        <dbReference type="Google" id="ProtNLM"/>
    </source>
</evidence>
<dbReference type="AlphaFoldDB" id="A0A0N1EQ76"/>
<dbReference type="RefSeq" id="WP_054452465.1">
    <property type="nucleotide sequence ID" value="NZ_LHPH01000001.1"/>
</dbReference>
<accession>A0A0N1EQ76</accession>
<dbReference type="InterPro" id="IPR011990">
    <property type="entry name" value="TPR-like_helical_dom_sf"/>
</dbReference>
<comment type="caution">
    <text evidence="2">The sequence shown here is derived from an EMBL/GenBank/DDBJ whole genome shotgun (WGS) entry which is preliminary data.</text>
</comment>
<protein>
    <recommendedName>
        <fullName evidence="4">Tetratricopeptide repeat protein</fullName>
    </recommendedName>
</protein>
<dbReference type="Gene3D" id="1.25.40.10">
    <property type="entry name" value="Tetratricopeptide repeat domain"/>
    <property type="match status" value="1"/>
</dbReference>
<organism evidence="2 3">
    <name type="scientific">Pseudoalteromonas porphyrae</name>
    <dbReference type="NCBI Taxonomy" id="187330"/>
    <lineage>
        <taxon>Bacteria</taxon>
        <taxon>Pseudomonadati</taxon>
        <taxon>Pseudomonadota</taxon>
        <taxon>Gammaproteobacteria</taxon>
        <taxon>Alteromonadales</taxon>
        <taxon>Pseudoalteromonadaceae</taxon>
        <taxon>Pseudoalteromonas</taxon>
    </lineage>
</organism>
<name>A0A0N1EQ76_9GAMM</name>
<dbReference type="PATRIC" id="fig|187330.3.peg.241"/>
<keyword evidence="3" id="KW-1185">Reference proteome</keyword>
<dbReference type="OrthoDB" id="9812424at2"/>
<dbReference type="EMBL" id="LHPH01000001">
    <property type="protein sequence ID" value="KPH65570.1"/>
    <property type="molecule type" value="Genomic_DNA"/>
</dbReference>
<sequence length="215" mass="23683">MTKLILTTLALAAVILSQSVYAEFADDLHTIQTQWASVNYELVEDSQLKAFEKLVEQTREFSKANNEQAASHIWHGIVLSSYAGAKGGLGALGLAKDAKAEFEQAISLDASALAGSAYTSLATLYGKVPGWPIGFGDAKKADTLFRQALELNPQGIDSNYLYAAFLYDERKYSDAKKHLLIAQTAPARELRPKADLYRQQEITTLLAKVERKLKR</sequence>
<evidence type="ECO:0000256" key="1">
    <source>
        <dbReference type="SAM" id="SignalP"/>
    </source>
</evidence>